<keyword evidence="1" id="KW-1133">Transmembrane helix</keyword>
<dbReference type="RefSeq" id="WP_035613832.1">
    <property type="nucleotide sequence ID" value="NZ_ARYK01000001.1"/>
</dbReference>
<feature type="transmembrane region" description="Helical" evidence="1">
    <location>
        <begin position="6"/>
        <end position="25"/>
    </location>
</feature>
<evidence type="ECO:0000256" key="1">
    <source>
        <dbReference type="SAM" id="Phobius"/>
    </source>
</evidence>
<evidence type="ECO:0000313" key="3">
    <source>
        <dbReference type="Proteomes" id="UP000025171"/>
    </source>
</evidence>
<gene>
    <name evidence="2" type="ORF">HJO_04285</name>
</gene>
<evidence type="ECO:0000313" key="2">
    <source>
        <dbReference type="EMBL" id="KCZ94565.1"/>
    </source>
</evidence>
<dbReference type="Proteomes" id="UP000025171">
    <property type="component" value="Unassembled WGS sequence"/>
</dbReference>
<keyword evidence="3" id="KW-1185">Reference proteome</keyword>
<reference evidence="2 3" key="1">
    <citation type="journal article" date="2014" name="Antonie Van Leeuwenhoek">
        <title>Hyphomonas beringensis sp. nov. and Hyphomonas chukchiensis sp. nov., isolated from surface seawater of the Bering Sea and Chukchi Sea.</title>
        <authorList>
            <person name="Li C."/>
            <person name="Lai Q."/>
            <person name="Li G."/>
            <person name="Dong C."/>
            <person name="Wang J."/>
            <person name="Liao Y."/>
            <person name="Shao Z."/>
        </authorList>
    </citation>
    <scope>NUCLEOTIDE SEQUENCE [LARGE SCALE GENOMIC DNA]</scope>
    <source>
        <strain evidence="2 3">MHS-2</strain>
    </source>
</reference>
<comment type="caution">
    <text evidence="2">The sequence shown here is derived from an EMBL/GenBank/DDBJ whole genome shotgun (WGS) entry which is preliminary data.</text>
</comment>
<dbReference type="PATRIC" id="fig|1280950.3.peg.872"/>
<protein>
    <submittedName>
        <fullName evidence="2">Uncharacterized protein</fullName>
    </submittedName>
</protein>
<dbReference type="AlphaFoldDB" id="A0A059FV61"/>
<keyword evidence="1" id="KW-0812">Transmembrane</keyword>
<feature type="transmembrane region" description="Helical" evidence="1">
    <location>
        <begin position="46"/>
        <end position="63"/>
    </location>
</feature>
<dbReference type="EMBL" id="ARYK01000001">
    <property type="protein sequence ID" value="KCZ94565.1"/>
    <property type="molecule type" value="Genomic_DNA"/>
</dbReference>
<dbReference type="STRING" id="1280950.HJO_04285"/>
<keyword evidence="1" id="KW-0472">Membrane</keyword>
<organism evidence="2 3">
    <name type="scientific">Hyphomonas johnsonii MHS-2</name>
    <dbReference type="NCBI Taxonomy" id="1280950"/>
    <lineage>
        <taxon>Bacteria</taxon>
        <taxon>Pseudomonadati</taxon>
        <taxon>Pseudomonadota</taxon>
        <taxon>Alphaproteobacteria</taxon>
        <taxon>Hyphomonadales</taxon>
        <taxon>Hyphomonadaceae</taxon>
        <taxon>Hyphomonas</taxon>
    </lineage>
</organism>
<proteinExistence type="predicted"/>
<sequence>MAWFGTGILYWLASAVGLYLVVYVLRQWRKSARACYPMPFRRRKGYLMGLLFSVSVMMVPLGLRPDSCAGCIDSAYAVPDGISRN</sequence>
<accession>A0A059FV61</accession>
<dbReference type="OrthoDB" id="7620320at2"/>
<name>A0A059FV61_9PROT</name>